<dbReference type="Proteomes" id="UP000264231">
    <property type="component" value="Chromosome"/>
</dbReference>
<dbReference type="CDD" id="cd16279">
    <property type="entry name" value="metallo-hydrolase-like_MBL-fold"/>
    <property type="match status" value="1"/>
</dbReference>
<proteinExistence type="predicted"/>
<organism evidence="2 3">
    <name type="scientific">Borrelia turicatae</name>
    <dbReference type="NCBI Taxonomy" id="142"/>
    <lineage>
        <taxon>Bacteria</taxon>
        <taxon>Pseudomonadati</taxon>
        <taxon>Spirochaetota</taxon>
        <taxon>Spirochaetia</taxon>
        <taxon>Spirochaetales</taxon>
        <taxon>Borreliaceae</taxon>
        <taxon>Borrelia</taxon>
    </lineage>
</organism>
<dbReference type="EMBL" id="CP015629">
    <property type="protein sequence ID" value="ANF33993.1"/>
    <property type="molecule type" value="Genomic_DNA"/>
</dbReference>
<dbReference type="PANTHER" id="PTHR42663:SF6">
    <property type="entry name" value="HYDROLASE C777.06C-RELATED"/>
    <property type="match status" value="1"/>
</dbReference>
<sequence length="252" mass="28809">MLGIFLGTGSSSGVPMLSCDCRVCSLNFGKNKRLRSSFLINLYGMNLLIDTGPDIREQLLRENIVKLDLVLYTHEHYDHIMGLDDIKFYTRGAPLSIYARESTMQHIRNAFPHNFSSKVSISGKANIIPNLAVDLQQIFFRGIKIMPIPLLHGDIISLGYRINNLAYLTDVKFIPEISYNYLKGLDVLVIDALRLKPHPGHLNFDDAIVEVKKIDPKIAYFTHISHDVMHEEFDYLKRDNIYLAYDGLQIHM</sequence>
<dbReference type="SMART" id="SM00849">
    <property type="entry name" value="Lactamase_B"/>
    <property type="match status" value="1"/>
</dbReference>
<evidence type="ECO:0000313" key="2">
    <source>
        <dbReference type="EMBL" id="ANF33993.1"/>
    </source>
</evidence>
<evidence type="ECO:0000259" key="1">
    <source>
        <dbReference type="SMART" id="SM00849"/>
    </source>
</evidence>
<accession>A0A172XBI1</accession>
<evidence type="ECO:0000313" key="3">
    <source>
        <dbReference type="Proteomes" id="UP000264231"/>
    </source>
</evidence>
<name>A0A172XBI1_BORTU</name>
<dbReference type="InterPro" id="IPR001279">
    <property type="entry name" value="Metallo-B-lactamas"/>
</dbReference>
<dbReference type="OMA" id="CGPDFRQ"/>
<reference evidence="2 3" key="1">
    <citation type="submission" date="2016-05" db="EMBL/GenBank/DDBJ databases">
        <title>Chromosome and linear plasmid sequence of a 2015 human isolate of tick-borne relapsing fever spirochete, Borrelia turicatae.</title>
        <authorList>
            <person name="Kingry L.C."/>
            <person name="Dhwani B."/>
            <person name="Replogle A."/>
            <person name="Sexton C."/>
            <person name="Rowe L."/>
            <person name="Stermole B.M."/>
            <person name="Christensen A.M."/>
            <person name="Schriefer M.E."/>
        </authorList>
    </citation>
    <scope>NUCLEOTIDE SEQUENCE [LARGE SCALE GENOMIC DNA]</scope>
    <source>
        <strain evidence="2 3">BTE5EL</strain>
    </source>
</reference>
<protein>
    <submittedName>
        <fullName evidence="2">PhnP protein</fullName>
    </submittedName>
</protein>
<feature type="domain" description="Metallo-beta-lactamase" evidence="1">
    <location>
        <begin position="34"/>
        <end position="223"/>
    </location>
</feature>
<dbReference type="InterPro" id="IPR036866">
    <property type="entry name" value="RibonucZ/Hydroxyglut_hydro"/>
</dbReference>
<dbReference type="PANTHER" id="PTHR42663">
    <property type="entry name" value="HYDROLASE C777.06C-RELATED-RELATED"/>
    <property type="match status" value="1"/>
</dbReference>
<gene>
    <name evidence="2" type="ORF">A7978_02635</name>
</gene>
<dbReference type="AlphaFoldDB" id="A0A172XBI1"/>
<dbReference type="RefSeq" id="WP_011772473.1">
    <property type="nucleotide sequence ID" value="NZ_CP015629.1"/>
</dbReference>
<dbReference type="SUPFAM" id="SSF56281">
    <property type="entry name" value="Metallo-hydrolase/oxidoreductase"/>
    <property type="match status" value="1"/>
</dbReference>
<dbReference type="Gene3D" id="3.60.15.10">
    <property type="entry name" value="Ribonuclease Z/Hydroxyacylglutathione hydrolase-like"/>
    <property type="match status" value="1"/>
</dbReference>
<dbReference type="Pfam" id="PF12706">
    <property type="entry name" value="Lactamase_B_2"/>
    <property type="match status" value="1"/>
</dbReference>